<dbReference type="GO" id="GO:0005283">
    <property type="term" value="F:amino acid:sodium symporter activity"/>
    <property type="evidence" value="ECO:0007669"/>
    <property type="project" value="TreeGrafter"/>
</dbReference>
<evidence type="ECO:0000313" key="14">
    <source>
        <dbReference type="WBParaSite" id="SMUV_0000449101-mRNA-1"/>
    </source>
</evidence>
<dbReference type="Pfam" id="PF00209">
    <property type="entry name" value="SNF"/>
    <property type="match status" value="1"/>
</dbReference>
<evidence type="ECO:0000256" key="3">
    <source>
        <dbReference type="ARBA" id="ARBA00022448"/>
    </source>
</evidence>
<feature type="transmembrane region" description="Helical" evidence="12">
    <location>
        <begin position="259"/>
        <end position="279"/>
    </location>
</feature>
<dbReference type="PANTHER" id="PTHR11616">
    <property type="entry name" value="SODIUM/CHLORIDE DEPENDENT TRANSPORTER"/>
    <property type="match status" value="1"/>
</dbReference>
<dbReference type="GO" id="GO:0005886">
    <property type="term" value="C:plasma membrane"/>
    <property type="evidence" value="ECO:0007669"/>
    <property type="project" value="TreeGrafter"/>
</dbReference>
<feature type="transmembrane region" description="Helical" evidence="12">
    <location>
        <begin position="54"/>
        <end position="72"/>
    </location>
</feature>
<feature type="transmembrane region" description="Helical" evidence="12">
    <location>
        <begin position="370"/>
        <end position="394"/>
    </location>
</feature>
<comment type="subcellular location">
    <subcellularLocation>
        <location evidence="1">Membrane</location>
        <topology evidence="1">Multi-pass membrane protein</topology>
    </subcellularLocation>
</comment>
<feature type="transmembrane region" description="Helical" evidence="12">
    <location>
        <begin position="545"/>
        <end position="570"/>
    </location>
</feature>
<keyword evidence="7 12" id="KW-0472">Membrane</keyword>
<evidence type="ECO:0000256" key="4">
    <source>
        <dbReference type="ARBA" id="ARBA00022692"/>
    </source>
</evidence>
<dbReference type="STRING" id="451379.A0A0N5AJ66"/>
<keyword evidence="9" id="KW-0479">Metal-binding</keyword>
<evidence type="ECO:0000256" key="12">
    <source>
        <dbReference type="SAM" id="Phobius"/>
    </source>
</evidence>
<feature type="transmembrane region" description="Helical" evidence="12">
    <location>
        <begin position="430"/>
        <end position="451"/>
    </location>
</feature>
<comment type="similarity">
    <text evidence="2">Belongs to the sodium:neurotransmitter symporter (SNF) (TC 2.A.22) family.</text>
</comment>
<evidence type="ECO:0000313" key="13">
    <source>
        <dbReference type="Proteomes" id="UP000046393"/>
    </source>
</evidence>
<feature type="binding site" evidence="9">
    <location>
        <position position="60"/>
    </location>
    <ligand>
        <name>Na(+)</name>
        <dbReference type="ChEBI" id="CHEBI:29101"/>
        <label>1</label>
    </ligand>
</feature>
<feature type="transmembrane region" description="Helical" evidence="12">
    <location>
        <begin position="505"/>
        <end position="524"/>
    </location>
</feature>
<feature type="binding site" evidence="9">
    <location>
        <position position="67"/>
    </location>
    <ligand>
        <name>Na(+)</name>
        <dbReference type="ChEBI" id="CHEBI:29101"/>
        <label>1</label>
    </ligand>
</feature>
<keyword evidence="13" id="KW-1185">Reference proteome</keyword>
<organism evidence="13 14">
    <name type="scientific">Syphacia muris</name>
    <dbReference type="NCBI Taxonomy" id="451379"/>
    <lineage>
        <taxon>Eukaryota</taxon>
        <taxon>Metazoa</taxon>
        <taxon>Ecdysozoa</taxon>
        <taxon>Nematoda</taxon>
        <taxon>Chromadorea</taxon>
        <taxon>Rhabditida</taxon>
        <taxon>Spirurina</taxon>
        <taxon>Oxyuridomorpha</taxon>
        <taxon>Oxyuroidea</taxon>
        <taxon>Oxyuridae</taxon>
        <taxon>Syphacia</taxon>
    </lineage>
</organism>
<feature type="transmembrane region" description="Helical" evidence="12">
    <location>
        <begin position="291"/>
        <end position="317"/>
    </location>
</feature>
<feature type="transmembrane region" description="Helical" evidence="12">
    <location>
        <begin position="126"/>
        <end position="153"/>
    </location>
</feature>
<accession>A0A0N5AJ66</accession>
<dbReference type="PANTHER" id="PTHR11616:SF321">
    <property type="entry name" value="SODIUM-DEPENDENT NUTRIENT AMINO ACID TRANSPORTER 1-RELATED"/>
    <property type="match status" value="1"/>
</dbReference>
<dbReference type="SUPFAM" id="SSF161070">
    <property type="entry name" value="SNF-like"/>
    <property type="match status" value="1"/>
</dbReference>
<feature type="compositionally biased region" description="Polar residues" evidence="11">
    <location>
        <begin position="664"/>
        <end position="675"/>
    </location>
</feature>
<protein>
    <submittedName>
        <fullName evidence="14">Transporter</fullName>
    </submittedName>
</protein>
<feature type="disulfide bond" evidence="10">
    <location>
        <begin position="165"/>
        <end position="174"/>
    </location>
</feature>
<keyword evidence="10" id="KW-1015">Disulfide bond</keyword>
<keyword evidence="9" id="KW-0915">Sodium</keyword>
<dbReference type="WBParaSite" id="SMUV_0000449101-mRNA-1">
    <property type="protein sequence ID" value="SMUV_0000449101-mRNA-1"/>
    <property type="gene ID" value="SMUV_0000449101"/>
</dbReference>
<dbReference type="InterPro" id="IPR000175">
    <property type="entry name" value="Na/ntran_symport"/>
</dbReference>
<dbReference type="AlphaFoldDB" id="A0A0N5AJ66"/>
<dbReference type="InterPro" id="IPR037272">
    <property type="entry name" value="SNS_sf"/>
</dbReference>
<feature type="transmembrane region" description="Helical" evidence="12">
    <location>
        <begin position="337"/>
        <end position="358"/>
    </location>
</feature>
<feature type="transmembrane region" description="Helical" evidence="12">
    <location>
        <begin position="84"/>
        <end position="105"/>
    </location>
</feature>
<keyword evidence="3" id="KW-0813">Transport</keyword>
<evidence type="ECO:0000256" key="5">
    <source>
        <dbReference type="ARBA" id="ARBA00022847"/>
    </source>
</evidence>
<evidence type="ECO:0000256" key="1">
    <source>
        <dbReference type="ARBA" id="ARBA00004141"/>
    </source>
</evidence>
<evidence type="ECO:0000256" key="2">
    <source>
        <dbReference type="ARBA" id="ARBA00006459"/>
    </source>
</evidence>
<evidence type="ECO:0000256" key="7">
    <source>
        <dbReference type="ARBA" id="ARBA00023136"/>
    </source>
</evidence>
<evidence type="ECO:0000256" key="9">
    <source>
        <dbReference type="PIRSR" id="PIRSR600175-1"/>
    </source>
</evidence>
<dbReference type="GO" id="GO:0046872">
    <property type="term" value="F:metal ion binding"/>
    <property type="evidence" value="ECO:0007669"/>
    <property type="project" value="UniProtKB-KW"/>
</dbReference>
<reference evidence="14" key="1">
    <citation type="submission" date="2017-02" db="UniProtKB">
        <authorList>
            <consortium name="WormBaseParasite"/>
        </authorList>
    </citation>
    <scope>IDENTIFICATION</scope>
</reference>
<proteinExistence type="inferred from homology"/>
<keyword evidence="6 12" id="KW-1133">Transmembrane helix</keyword>
<keyword evidence="5" id="KW-0769">Symport</keyword>
<sequence>LTVVCIIKCQFNFKLEIDLPEYEREGDIEYPFEDTDDVGDENKIRGNWSSRGEYLISSLGFIFGIGNIWRLPYLCYTYGGSTLFIPYFVMVIFAGFPLFFTELALGQFASIGCISVWKVVPLFKGVGIAMFLVSSIISIYYNAIASWSVFYFMSSLQFVLPWAECGHEWNTLQCWASDRDSYLSCLNQNGTVSDNGSCIFADYNLLNSIDTEMNIIESAGNLTFPVRGFNFDVDVMSSSEFFQNKVLSVSDSLQNIGSIKWQLTICLLVTWVMIFLVLFKGFKSFGKIAYFTVLTPFIIFVFLFVRLLSLPGSFAGLKYFFTPKWSYLLDFKIWGEVGVHTFYTLSLCTGGLVTLGSYNRFHNNVLSDAWFLCLSDCIFSVLSCCGAFSAIGFLCYEMDIPLDRFKLKDGLHLVFEILPEAIAKLPVAPLYALFYFGMVYFVILNTTTVFVETVVSALCDEFPERLRRNHRHVVTFTCSVLFCLGIPFCTQAGKYWLLLFDYFTPTWSLVILAFFEIMAVSWIYGVDNFLDNIKWMIRFYPAPYIFWKVLWKLICPFLYLSILAFAWFAYLPLEQNNYQFPKWTNFVGWCISLLPILMVPLTALLKFCFTHGTLPQRWRDLLCPEDDWGPALAIHRAEYYPFQVPEARRLIAPTIPEGKVVESTHLNGRNGTTNTKESKSSSSQVYTIRSRTTPFLPSFDRETAI</sequence>
<dbReference type="PROSITE" id="PS50267">
    <property type="entry name" value="NA_NEUROTRAN_SYMP_3"/>
    <property type="match status" value="1"/>
</dbReference>
<evidence type="ECO:0000256" key="6">
    <source>
        <dbReference type="ARBA" id="ARBA00022989"/>
    </source>
</evidence>
<dbReference type="PROSITE" id="PS00754">
    <property type="entry name" value="NA_NEUROTRAN_SYMP_2"/>
    <property type="match status" value="1"/>
</dbReference>
<evidence type="ECO:0000256" key="11">
    <source>
        <dbReference type="SAM" id="MobiDB-lite"/>
    </source>
</evidence>
<feature type="region of interest" description="Disordered" evidence="11">
    <location>
        <begin position="664"/>
        <end position="683"/>
    </location>
</feature>
<dbReference type="Proteomes" id="UP000046393">
    <property type="component" value="Unplaced"/>
</dbReference>
<keyword evidence="8" id="KW-0325">Glycoprotein</keyword>
<evidence type="ECO:0000256" key="8">
    <source>
        <dbReference type="ARBA" id="ARBA00023180"/>
    </source>
</evidence>
<dbReference type="GO" id="GO:0089718">
    <property type="term" value="P:amino acid import across plasma membrane"/>
    <property type="evidence" value="ECO:0007669"/>
    <property type="project" value="TreeGrafter"/>
</dbReference>
<feature type="transmembrane region" description="Helical" evidence="12">
    <location>
        <begin position="472"/>
        <end position="493"/>
    </location>
</feature>
<evidence type="ECO:0000256" key="10">
    <source>
        <dbReference type="PIRSR" id="PIRSR600175-2"/>
    </source>
</evidence>
<dbReference type="PRINTS" id="PR00176">
    <property type="entry name" value="NANEUSMPORT"/>
</dbReference>
<feature type="transmembrane region" description="Helical" evidence="12">
    <location>
        <begin position="586"/>
        <end position="609"/>
    </location>
</feature>
<dbReference type="GO" id="GO:0015179">
    <property type="term" value="F:L-amino acid transmembrane transporter activity"/>
    <property type="evidence" value="ECO:0007669"/>
    <property type="project" value="TreeGrafter"/>
</dbReference>
<name>A0A0N5AJ66_9BILA</name>
<keyword evidence="4 12" id="KW-0812">Transmembrane</keyword>